<organism evidence="2 3">
    <name type="scientific">Rehmannia glutinosa</name>
    <name type="common">Chinese foxglove</name>
    <dbReference type="NCBI Taxonomy" id="99300"/>
    <lineage>
        <taxon>Eukaryota</taxon>
        <taxon>Viridiplantae</taxon>
        <taxon>Streptophyta</taxon>
        <taxon>Embryophyta</taxon>
        <taxon>Tracheophyta</taxon>
        <taxon>Spermatophyta</taxon>
        <taxon>Magnoliopsida</taxon>
        <taxon>eudicotyledons</taxon>
        <taxon>Gunneridae</taxon>
        <taxon>Pentapetalae</taxon>
        <taxon>asterids</taxon>
        <taxon>lamiids</taxon>
        <taxon>Lamiales</taxon>
        <taxon>Orobanchaceae</taxon>
        <taxon>Rehmannieae</taxon>
        <taxon>Rehmannia</taxon>
    </lineage>
</organism>
<reference evidence="2 3" key="1">
    <citation type="journal article" date="2021" name="Comput. Struct. Biotechnol. J.">
        <title>De novo genome assembly of the potent medicinal plant Rehmannia glutinosa using nanopore technology.</title>
        <authorList>
            <person name="Ma L."/>
            <person name="Dong C."/>
            <person name="Song C."/>
            <person name="Wang X."/>
            <person name="Zheng X."/>
            <person name="Niu Y."/>
            <person name="Chen S."/>
            <person name="Feng W."/>
        </authorList>
    </citation>
    <scope>NUCLEOTIDE SEQUENCE [LARGE SCALE GENOMIC DNA]</scope>
    <source>
        <strain evidence="2">DH-2019</strain>
    </source>
</reference>
<feature type="compositionally biased region" description="Basic and acidic residues" evidence="1">
    <location>
        <begin position="913"/>
        <end position="937"/>
    </location>
</feature>
<feature type="region of interest" description="Disordered" evidence="1">
    <location>
        <begin position="698"/>
        <end position="963"/>
    </location>
</feature>
<feature type="compositionally biased region" description="Basic residues" evidence="1">
    <location>
        <begin position="334"/>
        <end position="345"/>
    </location>
</feature>
<protein>
    <recommendedName>
        <fullName evidence="4">COP1-interacting protein 7</fullName>
    </recommendedName>
</protein>
<feature type="region of interest" description="Disordered" evidence="1">
    <location>
        <begin position="985"/>
        <end position="1016"/>
    </location>
</feature>
<feature type="compositionally biased region" description="Polar residues" evidence="1">
    <location>
        <begin position="240"/>
        <end position="249"/>
    </location>
</feature>
<evidence type="ECO:0008006" key="4">
    <source>
        <dbReference type="Google" id="ProtNLM"/>
    </source>
</evidence>
<sequence>MDSRTLLDYALFQLTPTRTRCDLVIFAGKKSEKIASGLLEPFVSHLKSAKDQISKGGYSINLQPISSDDCSWFTKATLERFVRFVSTPEVLERFVTIEKEINQIDSSIDESNEQINGTVEVQGTASATDGDPKIRLFRLRIRLQRVLESRKAVLKKEQAMAYARALVAGFEMDYIYDLVSFSDAFGAQRLREACINFMELCNKKNDDKIWMDEVAAMQASYLGASGIILAGENYGLSQTGLPKSSTSDSITRHGSMDTSEGTDNFLPMESNLQQTEGAAQLPTWPNHLPQYMQNGQAPIFQPYPGYIFPGMQVAPWPANFQDFGMSLDRDIKNSQRHKSYKKKEKHANTKNSESNETDHSSSRSNSSDEQDERINNKKKNKGSSRKVVIRNINYIASDRNEDNNGSNSYSSDENEYVNAGSLKHHKSTSQKNKVRDGSKKASNKSQNGIDAENAPNSEEETKNGNWDIFQNLLMKDSASNSTDMGSKSIHVQEEYSSRKSDKPKYASDDFVFTERTTGNGINETNVKFDGGENFRGVVKSKDEELLIQPRAEGEYYLQNAHFGAESSTVKTRKEEEDWITGSKPELRANPNGSIDHNIFSGDTNRIPIGENKRDVLSDDSFMVQSRLSDGPLQTQPKDNIFMDTDIVGANQSKNNGPGNLPVSNFYEPEDLCMVRGHDSAEMDYRNDVLLVETVGSQFKTEPSDSVDATEVRNGKTSKIGASKEPGRKVGGKELKSKAPSGSLGRSKSDVASRSKITNAGSTMEEEKRKKMEELLIQRQKRIAERSAARSTAKGVTPETSKRSSKESKKSSVSSKPEKAKLQAPTDENKKSHKPVMRSSTIDRLAAARATNKPLSAEPKKVGQNRKPTSKANSMTANSSLKKTKGTQERENKVNSSDKKNVTNNPKSKSSSIQERDSISTKPLISEKSEIKDSETVKVLHTITSVEKKEANTLSGKDASDEKNSIQVISDKDVLFSQDNVNDQVELTPQITVHPTVGNDLKPAMSNIDEKGGEKKKLSFSPEISVVEIATPPPNNETNPELIHSRKKWNNGESSPKIPKGFRRLLLFGRRT</sequence>
<feature type="compositionally biased region" description="Basic and acidic residues" evidence="1">
    <location>
        <begin position="1007"/>
        <end position="1016"/>
    </location>
</feature>
<keyword evidence="3" id="KW-1185">Reference proteome</keyword>
<dbReference type="PANTHER" id="PTHR31008:SF4">
    <property type="entry name" value="COP1-INTERACTING PROTEIN 7"/>
    <property type="match status" value="1"/>
</dbReference>
<feature type="region of interest" description="Disordered" evidence="1">
    <location>
        <begin position="334"/>
        <end position="386"/>
    </location>
</feature>
<comment type="caution">
    <text evidence="2">The sequence shown here is derived from an EMBL/GenBank/DDBJ whole genome shotgun (WGS) entry which is preliminary data.</text>
</comment>
<evidence type="ECO:0000313" key="3">
    <source>
        <dbReference type="Proteomes" id="UP001318860"/>
    </source>
</evidence>
<evidence type="ECO:0000313" key="2">
    <source>
        <dbReference type="EMBL" id="KAK6132715.1"/>
    </source>
</evidence>
<feature type="region of interest" description="Disordered" evidence="1">
    <location>
        <begin position="421"/>
        <end position="462"/>
    </location>
</feature>
<gene>
    <name evidence="2" type="ORF">DH2020_033520</name>
</gene>
<dbReference type="EMBL" id="JABTTQ020001245">
    <property type="protein sequence ID" value="KAK6132715.1"/>
    <property type="molecule type" value="Genomic_DNA"/>
</dbReference>
<feature type="region of interest" description="Disordered" evidence="1">
    <location>
        <begin position="240"/>
        <end position="260"/>
    </location>
</feature>
<dbReference type="Proteomes" id="UP001318860">
    <property type="component" value="Unassembled WGS sequence"/>
</dbReference>
<feature type="compositionally biased region" description="Basic residues" evidence="1">
    <location>
        <begin position="376"/>
        <end position="386"/>
    </location>
</feature>
<dbReference type="PANTHER" id="PTHR31008">
    <property type="entry name" value="COP1-INTERACTING PROTEIN-RELATED"/>
    <property type="match status" value="1"/>
</dbReference>
<feature type="region of interest" description="Disordered" evidence="1">
    <location>
        <begin position="582"/>
        <end position="606"/>
    </location>
</feature>
<feature type="compositionally biased region" description="Basic and acidic residues" evidence="1">
    <location>
        <begin position="799"/>
        <end position="820"/>
    </location>
</feature>
<feature type="compositionally biased region" description="Polar residues" evidence="1">
    <location>
        <begin position="901"/>
        <end position="912"/>
    </location>
</feature>
<feature type="compositionally biased region" description="Basic and acidic residues" evidence="1">
    <location>
        <begin position="490"/>
        <end position="504"/>
    </location>
</feature>
<accession>A0ABR0VFX5</accession>
<name>A0ABR0VFX5_REHGL</name>
<feature type="compositionally biased region" description="Basic and acidic residues" evidence="1">
    <location>
        <begin position="764"/>
        <end position="787"/>
    </location>
</feature>
<feature type="compositionally biased region" description="Polar residues" evidence="1">
    <location>
        <begin position="865"/>
        <end position="880"/>
    </location>
</feature>
<feature type="compositionally biased region" description="Basic and acidic residues" evidence="1">
    <location>
        <begin position="724"/>
        <end position="736"/>
    </location>
</feature>
<feature type="compositionally biased region" description="Basic and acidic residues" evidence="1">
    <location>
        <begin position="885"/>
        <end position="900"/>
    </location>
</feature>
<feature type="region of interest" description="Disordered" evidence="1">
    <location>
        <begin position="479"/>
        <end position="504"/>
    </location>
</feature>
<evidence type="ECO:0000256" key="1">
    <source>
        <dbReference type="SAM" id="MobiDB-lite"/>
    </source>
</evidence>
<proteinExistence type="predicted"/>